<keyword evidence="7 8" id="KW-0472">Membrane</keyword>
<organism evidence="9 10">
    <name type="scientific">Hydrogenophaga borbori</name>
    <dbReference type="NCBI Taxonomy" id="2294117"/>
    <lineage>
        <taxon>Bacteria</taxon>
        <taxon>Pseudomonadati</taxon>
        <taxon>Pseudomonadota</taxon>
        <taxon>Betaproteobacteria</taxon>
        <taxon>Burkholderiales</taxon>
        <taxon>Comamonadaceae</taxon>
        <taxon>Hydrogenophaga</taxon>
    </lineage>
</organism>
<dbReference type="GO" id="GO:0005886">
    <property type="term" value="C:plasma membrane"/>
    <property type="evidence" value="ECO:0007669"/>
    <property type="project" value="UniProtKB-SubCell"/>
</dbReference>
<keyword evidence="5 8" id="KW-0812">Transmembrane</keyword>
<comment type="caution">
    <text evidence="9">The sequence shown here is derived from an EMBL/GenBank/DDBJ whole genome shotgun (WGS) entry which is preliminary data.</text>
</comment>
<evidence type="ECO:0000256" key="5">
    <source>
        <dbReference type="ARBA" id="ARBA00022692"/>
    </source>
</evidence>
<dbReference type="EMBL" id="QVLS01000011">
    <property type="protein sequence ID" value="RFP77431.1"/>
    <property type="molecule type" value="Genomic_DNA"/>
</dbReference>
<evidence type="ECO:0000256" key="2">
    <source>
        <dbReference type="ARBA" id="ARBA00009142"/>
    </source>
</evidence>
<evidence type="ECO:0000256" key="8">
    <source>
        <dbReference type="RuleBase" id="RU363041"/>
    </source>
</evidence>
<feature type="transmembrane region" description="Helical" evidence="8">
    <location>
        <begin position="172"/>
        <end position="193"/>
    </location>
</feature>
<keyword evidence="4 8" id="KW-1003">Cell membrane</keyword>
<keyword evidence="3" id="KW-0813">Transport</keyword>
<feature type="transmembrane region" description="Helical" evidence="8">
    <location>
        <begin position="15"/>
        <end position="41"/>
    </location>
</feature>
<feature type="transmembrane region" description="Helical" evidence="8">
    <location>
        <begin position="53"/>
        <end position="71"/>
    </location>
</feature>
<keyword evidence="10" id="KW-1185">Reference proteome</keyword>
<dbReference type="InterPro" id="IPR052017">
    <property type="entry name" value="TSUP"/>
</dbReference>
<sequence length="251" mass="26014">MDWLSTELVRGVSGLHYLAAGVLVLVGACLQGVSGLGFAMFAAPLAAMWFPELVPGPLLVLSCPLALMGGLRDRADIQWNLASVAVAGRLGGTVLAAACLVLLPVKTLSLMFALLILTGVSLSLTGWRVMPSRRNMAVAGVASGMMGTITSAGAPPFAIAMQNMGAAQLRGTFGAIFFIGSAVSITVLTVVGRMGAHEYLLSALLMPWMFAGFFASNPIKRFVPAPLVRKMLLAMAAIGAIVVLLRTLSAA</sequence>
<dbReference type="PANTHER" id="PTHR30269:SF37">
    <property type="entry name" value="MEMBRANE TRANSPORTER PROTEIN"/>
    <property type="match status" value="1"/>
</dbReference>
<feature type="transmembrane region" description="Helical" evidence="8">
    <location>
        <begin position="77"/>
        <end position="103"/>
    </location>
</feature>
<reference evidence="9 10" key="1">
    <citation type="submission" date="2018-08" db="EMBL/GenBank/DDBJ databases">
        <title>Hydrogenophaga sp. LA-38 isolated from sludge.</title>
        <authorList>
            <person name="Im W.-T."/>
        </authorList>
    </citation>
    <scope>NUCLEOTIDE SEQUENCE [LARGE SCALE GENOMIC DNA]</scope>
    <source>
        <strain evidence="9 10">LA-38</strain>
    </source>
</reference>
<feature type="transmembrane region" description="Helical" evidence="8">
    <location>
        <begin position="199"/>
        <end position="219"/>
    </location>
</feature>
<evidence type="ECO:0000256" key="1">
    <source>
        <dbReference type="ARBA" id="ARBA00004651"/>
    </source>
</evidence>
<dbReference type="InterPro" id="IPR002781">
    <property type="entry name" value="TM_pro_TauE-like"/>
</dbReference>
<evidence type="ECO:0000313" key="9">
    <source>
        <dbReference type="EMBL" id="RFP77431.1"/>
    </source>
</evidence>
<proteinExistence type="inferred from homology"/>
<feature type="transmembrane region" description="Helical" evidence="8">
    <location>
        <begin position="136"/>
        <end position="160"/>
    </location>
</feature>
<name>A0A372EG66_9BURK</name>
<comment type="subcellular location">
    <subcellularLocation>
        <location evidence="1 8">Cell membrane</location>
        <topology evidence="1 8">Multi-pass membrane protein</topology>
    </subcellularLocation>
</comment>
<evidence type="ECO:0000256" key="3">
    <source>
        <dbReference type="ARBA" id="ARBA00022448"/>
    </source>
</evidence>
<protein>
    <recommendedName>
        <fullName evidence="8">Probable membrane transporter protein</fullName>
    </recommendedName>
</protein>
<keyword evidence="6 8" id="KW-1133">Transmembrane helix</keyword>
<evidence type="ECO:0000256" key="4">
    <source>
        <dbReference type="ARBA" id="ARBA00022475"/>
    </source>
</evidence>
<dbReference type="RefSeq" id="WP_116960274.1">
    <property type="nucleotide sequence ID" value="NZ_QVLS01000011.1"/>
</dbReference>
<dbReference type="Pfam" id="PF01925">
    <property type="entry name" value="TauE"/>
    <property type="match status" value="1"/>
</dbReference>
<evidence type="ECO:0000256" key="7">
    <source>
        <dbReference type="ARBA" id="ARBA00023136"/>
    </source>
</evidence>
<gene>
    <name evidence="9" type="ORF">DY262_16900</name>
</gene>
<evidence type="ECO:0000313" key="10">
    <source>
        <dbReference type="Proteomes" id="UP000261931"/>
    </source>
</evidence>
<dbReference type="AlphaFoldDB" id="A0A372EG66"/>
<feature type="transmembrane region" description="Helical" evidence="8">
    <location>
        <begin position="110"/>
        <end position="130"/>
    </location>
</feature>
<evidence type="ECO:0000256" key="6">
    <source>
        <dbReference type="ARBA" id="ARBA00022989"/>
    </source>
</evidence>
<dbReference type="Proteomes" id="UP000261931">
    <property type="component" value="Unassembled WGS sequence"/>
</dbReference>
<feature type="transmembrane region" description="Helical" evidence="8">
    <location>
        <begin position="231"/>
        <end position="249"/>
    </location>
</feature>
<accession>A0A372EG66</accession>
<comment type="similarity">
    <text evidence="2 8">Belongs to the 4-toluene sulfonate uptake permease (TSUP) (TC 2.A.102) family.</text>
</comment>
<dbReference type="PANTHER" id="PTHR30269">
    <property type="entry name" value="TRANSMEMBRANE PROTEIN YFCA"/>
    <property type="match status" value="1"/>
</dbReference>